<dbReference type="InterPro" id="IPR000262">
    <property type="entry name" value="FMN-dep_DH"/>
</dbReference>
<accession>A0ABS8DTJ8</accession>
<organism evidence="7 8">
    <name type="scientific">Vreelandella malpeensis</name>
    <dbReference type="NCBI Taxonomy" id="1172368"/>
    <lineage>
        <taxon>Bacteria</taxon>
        <taxon>Pseudomonadati</taxon>
        <taxon>Pseudomonadota</taxon>
        <taxon>Gammaproteobacteria</taxon>
        <taxon>Oceanospirillales</taxon>
        <taxon>Halomonadaceae</taxon>
        <taxon>Vreelandella</taxon>
    </lineage>
</organism>
<dbReference type="InterPro" id="IPR008259">
    <property type="entry name" value="FMN_hydac_DH_AS"/>
</dbReference>
<keyword evidence="2" id="KW-0285">Flavoprotein</keyword>
<dbReference type="Gene3D" id="3.20.20.70">
    <property type="entry name" value="Aldolase class I"/>
    <property type="match status" value="1"/>
</dbReference>
<evidence type="ECO:0000256" key="4">
    <source>
        <dbReference type="ARBA" id="ARBA00023002"/>
    </source>
</evidence>
<keyword evidence="4" id="KW-0560">Oxidoreductase</keyword>
<dbReference type="PANTHER" id="PTHR10578:SF107">
    <property type="entry name" value="2-HYDROXYACID OXIDASE 1"/>
    <property type="match status" value="1"/>
</dbReference>
<dbReference type="CDD" id="cd02809">
    <property type="entry name" value="alpha_hydroxyacid_oxid_FMN"/>
    <property type="match status" value="1"/>
</dbReference>
<reference evidence="7 8" key="1">
    <citation type="journal article" date="2021" name="Sci. Rep.">
        <title>Genome analysis of a halophilic bacterium Halomonas malpeensis YU-PRIM-29(T) reveals its exopolysaccharide and pigment producing capabilities.</title>
        <authorList>
            <person name="Athmika"/>
            <person name="Ghate S.D."/>
            <person name="Arun A.B."/>
            <person name="Rao S.S."/>
            <person name="Kumar S.T.A."/>
            <person name="Kandiyil M.K."/>
            <person name="Saptami K."/>
            <person name="Rekha P.D."/>
        </authorList>
    </citation>
    <scope>NUCLEOTIDE SEQUENCE [LARGE SCALE GENOMIC DNA]</scope>
    <source>
        <strain evidence="8">prim 29</strain>
    </source>
</reference>
<proteinExistence type="inferred from homology"/>
<dbReference type="Pfam" id="PF01070">
    <property type="entry name" value="FMN_dh"/>
    <property type="match status" value="1"/>
</dbReference>
<dbReference type="Proteomes" id="UP001319882">
    <property type="component" value="Unassembled WGS sequence"/>
</dbReference>
<comment type="similarity">
    <text evidence="5">Belongs to the FMN-dependent alpha-hydroxy acid dehydrogenase family.</text>
</comment>
<dbReference type="PROSITE" id="PS51349">
    <property type="entry name" value="FMN_HYDROXY_ACID_DH_2"/>
    <property type="match status" value="1"/>
</dbReference>
<dbReference type="InterPro" id="IPR037396">
    <property type="entry name" value="FMN_HAD"/>
</dbReference>
<gene>
    <name evidence="7" type="ORF">GEV37_10790</name>
</gene>
<evidence type="ECO:0000256" key="5">
    <source>
        <dbReference type="ARBA" id="ARBA00024042"/>
    </source>
</evidence>
<dbReference type="InterPro" id="IPR013785">
    <property type="entry name" value="Aldolase_TIM"/>
</dbReference>
<dbReference type="RefSeq" id="WP_227390266.1">
    <property type="nucleotide sequence ID" value="NZ_JBHSCJ010000002.1"/>
</dbReference>
<evidence type="ECO:0000313" key="8">
    <source>
        <dbReference type="Proteomes" id="UP001319882"/>
    </source>
</evidence>
<comment type="caution">
    <text evidence="7">The sequence shown here is derived from an EMBL/GenBank/DDBJ whole genome shotgun (WGS) entry which is preliminary data.</text>
</comment>
<feature type="domain" description="FMN hydroxy acid dehydrogenase" evidence="6">
    <location>
        <begin position="9"/>
        <end position="391"/>
    </location>
</feature>
<dbReference type="SUPFAM" id="SSF51395">
    <property type="entry name" value="FMN-linked oxidoreductases"/>
    <property type="match status" value="1"/>
</dbReference>
<comment type="cofactor">
    <cofactor evidence="1">
        <name>FMN</name>
        <dbReference type="ChEBI" id="CHEBI:58210"/>
    </cofactor>
</comment>
<evidence type="ECO:0000256" key="2">
    <source>
        <dbReference type="ARBA" id="ARBA00022630"/>
    </source>
</evidence>
<evidence type="ECO:0000313" key="7">
    <source>
        <dbReference type="EMBL" id="MCB8889598.1"/>
    </source>
</evidence>
<dbReference type="EMBL" id="WHVL01000004">
    <property type="protein sequence ID" value="MCB8889598.1"/>
    <property type="molecule type" value="Genomic_DNA"/>
</dbReference>
<keyword evidence="3" id="KW-0288">FMN</keyword>
<evidence type="ECO:0000256" key="3">
    <source>
        <dbReference type="ARBA" id="ARBA00022643"/>
    </source>
</evidence>
<keyword evidence="8" id="KW-1185">Reference proteome</keyword>
<evidence type="ECO:0000256" key="1">
    <source>
        <dbReference type="ARBA" id="ARBA00001917"/>
    </source>
</evidence>
<evidence type="ECO:0000259" key="6">
    <source>
        <dbReference type="PROSITE" id="PS51349"/>
    </source>
</evidence>
<sequence length="391" mass="43669">MKRQRYTGSNYKKALNIEDMEHIAKRRLPSFVFEYVYGGSDDEHTLAHNRRVFDRYLFEPKTMTRVGPRKLSTTLFGQEHRLPVAIGPTGFNGMLSHDGDLKLALAARDAGIPFVLSSVSTTRMEEITAIEGLTAWMQIYFYRDRHFVKSMIERCARAGFDAIVVTTDSAIYGNREWDVRNFRRPLKPSTANLLHLLTKPGWMKDVLWPDGLPTFKNLDDLLPPDKRNAQGASQIIGPQLDPTLNWDDIAWLRDVWPGKLILKGIIAPDEAEEAVQRGVDGIVLSNHGGRQLNHSLSPMDTLAEVKARVGERCQLFVDSGFRRGTDIVKALALGADAVWLGRATLYGLAAGGQAGVTHALGLLEKEMASTLGLLGFTHLSELDERCLRQMS</sequence>
<dbReference type="PANTHER" id="PTHR10578">
    <property type="entry name" value="S -2-HYDROXY-ACID OXIDASE-RELATED"/>
    <property type="match status" value="1"/>
</dbReference>
<name>A0ABS8DTJ8_9GAMM</name>
<protein>
    <submittedName>
        <fullName evidence="7">Alpha-hydroxy-acid oxidizing protein</fullName>
    </submittedName>
</protein>
<dbReference type="PIRSF" id="PIRSF000138">
    <property type="entry name" value="Al-hdrx_acd_dh"/>
    <property type="match status" value="1"/>
</dbReference>
<dbReference type="InterPro" id="IPR012133">
    <property type="entry name" value="Alpha-hydoxy_acid_DH_FMN"/>
</dbReference>
<dbReference type="PROSITE" id="PS00557">
    <property type="entry name" value="FMN_HYDROXY_ACID_DH_1"/>
    <property type="match status" value="1"/>
</dbReference>